<organism evidence="1 2">
    <name type="scientific">Nostoc flagelliforme FACHB-838</name>
    <dbReference type="NCBI Taxonomy" id="2692904"/>
    <lineage>
        <taxon>Bacteria</taxon>
        <taxon>Bacillati</taxon>
        <taxon>Cyanobacteriota</taxon>
        <taxon>Cyanophyceae</taxon>
        <taxon>Nostocales</taxon>
        <taxon>Nostocaceae</taxon>
        <taxon>Nostoc</taxon>
    </lineage>
</organism>
<name>A0ABR8DWK0_9NOSO</name>
<comment type="caution">
    <text evidence="1">The sequence shown here is derived from an EMBL/GenBank/DDBJ whole genome shotgun (WGS) entry which is preliminary data.</text>
</comment>
<reference evidence="1 2" key="1">
    <citation type="journal article" date="2020" name="ISME J.">
        <title>Comparative genomics reveals insights into cyanobacterial evolution and habitat adaptation.</title>
        <authorList>
            <person name="Chen M.Y."/>
            <person name="Teng W.K."/>
            <person name="Zhao L."/>
            <person name="Hu C.X."/>
            <person name="Zhou Y.K."/>
            <person name="Han B.P."/>
            <person name="Song L.R."/>
            <person name="Shu W.S."/>
        </authorList>
    </citation>
    <scope>NUCLEOTIDE SEQUENCE [LARGE SCALE GENOMIC DNA]</scope>
    <source>
        <strain evidence="1 2">FACHB-838</strain>
    </source>
</reference>
<dbReference type="Proteomes" id="UP000623440">
    <property type="component" value="Unassembled WGS sequence"/>
</dbReference>
<protein>
    <submittedName>
        <fullName evidence="1">Uncharacterized protein</fullName>
    </submittedName>
</protein>
<keyword evidence="2" id="KW-1185">Reference proteome</keyword>
<proteinExistence type="predicted"/>
<dbReference type="EMBL" id="JACJSI010000115">
    <property type="protein sequence ID" value="MBD2533806.1"/>
    <property type="molecule type" value="Genomic_DNA"/>
</dbReference>
<evidence type="ECO:0000313" key="1">
    <source>
        <dbReference type="EMBL" id="MBD2533806.1"/>
    </source>
</evidence>
<accession>A0ABR8DWK0</accession>
<dbReference type="RefSeq" id="WP_190944351.1">
    <property type="nucleotide sequence ID" value="NZ_JACJSI010000115.1"/>
</dbReference>
<evidence type="ECO:0000313" key="2">
    <source>
        <dbReference type="Proteomes" id="UP000623440"/>
    </source>
</evidence>
<gene>
    <name evidence="1" type="ORF">H6G97_31330</name>
</gene>
<sequence>MATVGKYCKAYLVQELCQFLNWDTQVDYLKKESQYIDGKEVQYERKLTDEDVVYLQENYVVTDGIFFDDHIVYNNITPEWQAFCKTVLQFDVSTDEPVKVSISAI</sequence>